<evidence type="ECO:0000313" key="3">
    <source>
        <dbReference type="Proteomes" id="UP001205311"/>
    </source>
</evidence>
<proteinExistence type="predicted"/>
<protein>
    <submittedName>
        <fullName evidence="2">Uncharacterized protein</fullName>
    </submittedName>
</protein>
<sequence>MDRHGTLAGDNGHDIVVELLLHKVWEFGIVLVVAVLALVAMVIIWRRAGRR</sequence>
<keyword evidence="1" id="KW-0472">Membrane</keyword>
<dbReference type="RefSeq" id="WP_253668498.1">
    <property type="nucleotide sequence ID" value="NZ_JAMTCP010000004.1"/>
</dbReference>
<comment type="caution">
    <text evidence="2">The sequence shown here is derived from an EMBL/GenBank/DDBJ whole genome shotgun (WGS) entry which is preliminary data.</text>
</comment>
<keyword evidence="1" id="KW-0812">Transmembrane</keyword>
<dbReference type="Proteomes" id="UP001205311">
    <property type="component" value="Unassembled WGS sequence"/>
</dbReference>
<keyword evidence="1" id="KW-1133">Transmembrane helix</keyword>
<evidence type="ECO:0000256" key="1">
    <source>
        <dbReference type="SAM" id="Phobius"/>
    </source>
</evidence>
<accession>A0ABT1HPY1</accession>
<keyword evidence="3" id="KW-1185">Reference proteome</keyword>
<gene>
    <name evidence="2" type="ORF">LX15_001233</name>
</gene>
<evidence type="ECO:0000313" key="2">
    <source>
        <dbReference type="EMBL" id="MCP2257548.1"/>
    </source>
</evidence>
<organism evidence="2 3">
    <name type="scientific">Streptoalloteichus tenebrarius (strain ATCC 17920 / DSM 40477 / JCM 4838 / CBS 697.72 / NBRC 16177 / NCIMB 11028 / NRRL B-12390 / A12253. 1 / ISP 5477)</name>
    <name type="common">Streptomyces tenebrarius</name>
    <dbReference type="NCBI Taxonomy" id="1933"/>
    <lineage>
        <taxon>Bacteria</taxon>
        <taxon>Bacillati</taxon>
        <taxon>Actinomycetota</taxon>
        <taxon>Actinomycetes</taxon>
        <taxon>Pseudonocardiales</taxon>
        <taxon>Pseudonocardiaceae</taxon>
        <taxon>Streptoalloteichus</taxon>
    </lineage>
</organism>
<name>A0ABT1HPY1_STRSD</name>
<reference evidence="2 3" key="1">
    <citation type="submission" date="2022-06" db="EMBL/GenBank/DDBJ databases">
        <title>Genomic Encyclopedia of Archaeal and Bacterial Type Strains, Phase II (KMG-II): from individual species to whole genera.</title>
        <authorList>
            <person name="Goeker M."/>
        </authorList>
    </citation>
    <scope>NUCLEOTIDE SEQUENCE [LARGE SCALE GENOMIC DNA]</scope>
    <source>
        <strain evidence="2 3">DSM 40477</strain>
    </source>
</reference>
<feature type="transmembrane region" description="Helical" evidence="1">
    <location>
        <begin position="27"/>
        <end position="45"/>
    </location>
</feature>
<dbReference type="EMBL" id="JAMTCP010000004">
    <property type="protein sequence ID" value="MCP2257548.1"/>
    <property type="molecule type" value="Genomic_DNA"/>
</dbReference>